<organism evidence="3 4">
    <name type="scientific">Polarella glacialis</name>
    <name type="common">Dinoflagellate</name>
    <dbReference type="NCBI Taxonomy" id="89957"/>
    <lineage>
        <taxon>Eukaryota</taxon>
        <taxon>Sar</taxon>
        <taxon>Alveolata</taxon>
        <taxon>Dinophyceae</taxon>
        <taxon>Suessiales</taxon>
        <taxon>Suessiaceae</taxon>
        <taxon>Polarella</taxon>
    </lineage>
</organism>
<keyword evidence="4" id="KW-1185">Reference proteome</keyword>
<proteinExistence type="predicted"/>
<dbReference type="GO" id="GO:0045116">
    <property type="term" value="P:protein neddylation"/>
    <property type="evidence" value="ECO:0007669"/>
    <property type="project" value="TreeGrafter"/>
</dbReference>
<comment type="function">
    <text evidence="1">Neddylation of cullins play an essential role in the regulation of SCF-type complexes activity.</text>
</comment>
<evidence type="ECO:0000259" key="2">
    <source>
        <dbReference type="PROSITE" id="PS51229"/>
    </source>
</evidence>
<dbReference type="GO" id="GO:0097602">
    <property type="term" value="F:cullin family protein binding"/>
    <property type="evidence" value="ECO:0007669"/>
    <property type="project" value="TreeGrafter"/>
</dbReference>
<name>A0A813FCK8_POLGL</name>
<feature type="domain" description="DCUN1" evidence="2">
    <location>
        <begin position="1"/>
        <end position="98"/>
    </location>
</feature>
<dbReference type="AlphaFoldDB" id="A0A813FCK8"/>
<dbReference type="GO" id="GO:0032182">
    <property type="term" value="F:ubiquitin-like protein binding"/>
    <property type="evidence" value="ECO:0007669"/>
    <property type="project" value="TreeGrafter"/>
</dbReference>
<dbReference type="PANTHER" id="PTHR12281:SF31">
    <property type="entry name" value="DCN1-LIKE PROTEIN 3"/>
    <property type="match status" value="1"/>
</dbReference>
<evidence type="ECO:0000313" key="4">
    <source>
        <dbReference type="Proteomes" id="UP000654075"/>
    </source>
</evidence>
<dbReference type="GO" id="GO:0000151">
    <property type="term" value="C:ubiquitin ligase complex"/>
    <property type="evidence" value="ECO:0007669"/>
    <property type="project" value="TreeGrafter"/>
</dbReference>
<dbReference type="Pfam" id="PF03556">
    <property type="entry name" value="Cullin_binding"/>
    <property type="match status" value="1"/>
</dbReference>
<dbReference type="InterPro" id="IPR042460">
    <property type="entry name" value="DCN1-like_PONY"/>
</dbReference>
<evidence type="ECO:0000313" key="3">
    <source>
        <dbReference type="EMBL" id="CAE8610545.1"/>
    </source>
</evidence>
<gene>
    <name evidence="3" type="ORF">PGLA1383_LOCUS28361</name>
</gene>
<accession>A0A813FCK8</accession>
<evidence type="ECO:0000256" key="1">
    <source>
        <dbReference type="RuleBase" id="RU410713"/>
    </source>
</evidence>
<dbReference type="PROSITE" id="PS51229">
    <property type="entry name" value="DCUN1"/>
    <property type="match status" value="1"/>
</dbReference>
<dbReference type="OrthoDB" id="309581at2759"/>
<dbReference type="Gene3D" id="1.10.238.200">
    <property type="entry name" value="Cullin, PONY binding domain"/>
    <property type="match status" value="1"/>
</dbReference>
<sequence length="106" mass="12315">MDPVTLVLSWHCRAEQMGIFTREEAQLLDRVVCKDVYAFTFQLDIWIGFVEEKVKNAISKDTWMMLYDLATQVKPDLSDYDENGAWPVLIDEFVEHVRRKTAAGES</sequence>
<dbReference type="InterPro" id="IPR005176">
    <property type="entry name" value="PONY_dom"/>
</dbReference>
<dbReference type="GO" id="GO:0031624">
    <property type="term" value="F:ubiquitin conjugating enzyme binding"/>
    <property type="evidence" value="ECO:0007669"/>
    <property type="project" value="TreeGrafter"/>
</dbReference>
<dbReference type="EMBL" id="CAJNNV010024733">
    <property type="protein sequence ID" value="CAE8610545.1"/>
    <property type="molecule type" value="Genomic_DNA"/>
</dbReference>
<dbReference type="PANTHER" id="PTHR12281">
    <property type="entry name" value="RP42 RELATED"/>
    <property type="match status" value="1"/>
</dbReference>
<reference evidence="3" key="1">
    <citation type="submission" date="2021-02" db="EMBL/GenBank/DDBJ databases">
        <authorList>
            <person name="Dougan E. K."/>
            <person name="Rhodes N."/>
            <person name="Thang M."/>
            <person name="Chan C."/>
        </authorList>
    </citation>
    <scope>NUCLEOTIDE SEQUENCE</scope>
</reference>
<comment type="caution">
    <text evidence="3">The sequence shown here is derived from an EMBL/GenBank/DDBJ whole genome shotgun (WGS) entry which is preliminary data.</text>
</comment>
<dbReference type="InterPro" id="IPR014764">
    <property type="entry name" value="DCN-prot"/>
</dbReference>
<dbReference type="Proteomes" id="UP000654075">
    <property type="component" value="Unassembled WGS sequence"/>
</dbReference>
<protein>
    <recommendedName>
        <fullName evidence="1">Defective in cullin neddylation protein</fullName>
    </recommendedName>
</protein>